<dbReference type="InterPro" id="IPR001763">
    <property type="entry name" value="Rhodanese-like_dom"/>
</dbReference>
<protein>
    <submittedName>
        <fullName evidence="5">Sulfurtransferase</fullName>
    </submittedName>
</protein>
<keyword evidence="3" id="KW-0732">Signal</keyword>
<evidence type="ECO:0000256" key="2">
    <source>
        <dbReference type="ARBA" id="ARBA00022737"/>
    </source>
</evidence>
<feature type="chain" id="PRO_5030625328" evidence="3">
    <location>
        <begin position="27"/>
        <end position="336"/>
    </location>
</feature>
<evidence type="ECO:0000256" key="3">
    <source>
        <dbReference type="SAM" id="SignalP"/>
    </source>
</evidence>
<organism evidence="5">
    <name type="scientific">Leucothrix mucor</name>
    <dbReference type="NCBI Taxonomy" id="45248"/>
    <lineage>
        <taxon>Bacteria</taxon>
        <taxon>Pseudomonadati</taxon>
        <taxon>Pseudomonadota</taxon>
        <taxon>Gammaproteobacteria</taxon>
        <taxon>Thiotrichales</taxon>
        <taxon>Thiotrichaceae</taxon>
        <taxon>Leucothrix</taxon>
    </lineage>
</organism>
<feature type="signal peptide" evidence="3">
    <location>
        <begin position="1"/>
        <end position="26"/>
    </location>
</feature>
<dbReference type="GO" id="GO:0004792">
    <property type="term" value="F:thiosulfate-cyanide sulfurtransferase activity"/>
    <property type="evidence" value="ECO:0007669"/>
    <property type="project" value="TreeGrafter"/>
</dbReference>
<sequence>MSILKKTCLYALTPAVLVIFTANSYAEALPGVLVETDWLSKNLDKVQILDVRTNPKSFKKYTKKPAVNPCGVGGAKPKTPVGGHIDSKNIALVKWVKVLSRSESNGVKLQSMNIDKAKFSKLMEKSGVSNDTAVVITNNAESVEDVMLATRLYWTMKYYGHTNVAILNGGTYKWMTEKRDKSKSKSKPSKGKYTAKEGNSALIATMKDVKAAMGSADTQLVDSRPLSGYLGLAPTNKLVTRQGHIPSAKNWPVTTNLISNDTLTFQSADNIKKTASALGLDPSKATISYSDTGNFATLTWFSLHEIAANTGAKVYDASLNEWTQVADNKLAAMTVE</sequence>
<dbReference type="CDD" id="cd01448">
    <property type="entry name" value="TST_Repeat_1"/>
    <property type="match status" value="1"/>
</dbReference>
<keyword evidence="2" id="KW-0677">Repeat</keyword>
<dbReference type="SUPFAM" id="SSF52821">
    <property type="entry name" value="Rhodanese/Cell cycle control phosphatase"/>
    <property type="match status" value="2"/>
</dbReference>
<dbReference type="SMART" id="SM00450">
    <property type="entry name" value="RHOD"/>
    <property type="match status" value="2"/>
</dbReference>
<proteinExistence type="predicted"/>
<feature type="domain" description="Rhodanese" evidence="4">
    <location>
        <begin position="214"/>
        <end position="331"/>
    </location>
</feature>
<dbReference type="Gene3D" id="3.40.250.10">
    <property type="entry name" value="Rhodanese-like domain"/>
    <property type="match status" value="2"/>
</dbReference>
<feature type="domain" description="Rhodanese" evidence="4">
    <location>
        <begin position="42"/>
        <end position="183"/>
    </location>
</feature>
<dbReference type="PROSITE" id="PS50206">
    <property type="entry name" value="RHODANESE_3"/>
    <property type="match status" value="2"/>
</dbReference>
<dbReference type="PANTHER" id="PTHR11364:SF27">
    <property type="entry name" value="SULFURTRANSFERASE"/>
    <property type="match status" value="1"/>
</dbReference>
<keyword evidence="1" id="KW-0808">Transferase</keyword>
<gene>
    <name evidence="5" type="ORF">ENJ51_10080</name>
</gene>
<dbReference type="EMBL" id="DRMS01000377">
    <property type="protein sequence ID" value="HFC93147.1"/>
    <property type="molecule type" value="Genomic_DNA"/>
</dbReference>
<evidence type="ECO:0000313" key="5">
    <source>
        <dbReference type="EMBL" id="HFC93147.1"/>
    </source>
</evidence>
<dbReference type="InterPro" id="IPR045078">
    <property type="entry name" value="TST/MPST-like"/>
</dbReference>
<reference evidence="5" key="1">
    <citation type="journal article" date="2020" name="mSystems">
        <title>Genome- and Community-Level Interaction Insights into Carbon Utilization and Element Cycling Functions of Hydrothermarchaeota in Hydrothermal Sediment.</title>
        <authorList>
            <person name="Zhou Z."/>
            <person name="Liu Y."/>
            <person name="Xu W."/>
            <person name="Pan J."/>
            <person name="Luo Z.H."/>
            <person name="Li M."/>
        </authorList>
    </citation>
    <scope>NUCLEOTIDE SEQUENCE [LARGE SCALE GENOMIC DNA]</scope>
    <source>
        <strain evidence="5">HyVt-493</strain>
    </source>
</reference>
<evidence type="ECO:0000256" key="1">
    <source>
        <dbReference type="ARBA" id="ARBA00022679"/>
    </source>
</evidence>
<dbReference type="Pfam" id="PF00581">
    <property type="entry name" value="Rhodanese"/>
    <property type="match status" value="2"/>
</dbReference>
<name>A0A7V2T115_LEUMU</name>
<dbReference type="PANTHER" id="PTHR11364">
    <property type="entry name" value="THIOSULFATE SULFERTANSFERASE"/>
    <property type="match status" value="1"/>
</dbReference>
<accession>A0A7V2T115</accession>
<dbReference type="AlphaFoldDB" id="A0A7V2T115"/>
<comment type="caution">
    <text evidence="5">The sequence shown here is derived from an EMBL/GenBank/DDBJ whole genome shotgun (WGS) entry which is preliminary data.</text>
</comment>
<evidence type="ECO:0000259" key="4">
    <source>
        <dbReference type="PROSITE" id="PS50206"/>
    </source>
</evidence>
<dbReference type="Proteomes" id="UP000885750">
    <property type="component" value="Unassembled WGS sequence"/>
</dbReference>
<dbReference type="InterPro" id="IPR036873">
    <property type="entry name" value="Rhodanese-like_dom_sf"/>
</dbReference>